<reference evidence="2" key="1">
    <citation type="submission" date="2015-04" db="UniProtKB">
        <authorList>
            <consortium name="EnsemblPlants"/>
        </authorList>
    </citation>
    <scope>IDENTIFICATION</scope>
</reference>
<dbReference type="AlphaFoldDB" id="A0A0E0D1L4"/>
<sequence length="75" mass="8214">MARPHPCFSPPSSSKSGIPASSSWAVHAPPPRHHPLSCPAWIKHPSSCAAMVYINELRAHVAYPEAYMRQAVVVR</sequence>
<evidence type="ECO:0000313" key="3">
    <source>
        <dbReference type="Proteomes" id="UP000008021"/>
    </source>
</evidence>
<feature type="compositionally biased region" description="Low complexity" evidence="1">
    <location>
        <begin position="1"/>
        <end position="23"/>
    </location>
</feature>
<keyword evidence="3" id="KW-1185">Reference proteome</keyword>
<dbReference type="HOGENOM" id="CLU_2675241_0_0_1"/>
<dbReference type="STRING" id="40149.A0A0E0D1L4"/>
<organism evidence="2">
    <name type="scientific">Oryza meridionalis</name>
    <dbReference type="NCBI Taxonomy" id="40149"/>
    <lineage>
        <taxon>Eukaryota</taxon>
        <taxon>Viridiplantae</taxon>
        <taxon>Streptophyta</taxon>
        <taxon>Embryophyta</taxon>
        <taxon>Tracheophyta</taxon>
        <taxon>Spermatophyta</taxon>
        <taxon>Magnoliopsida</taxon>
        <taxon>Liliopsida</taxon>
        <taxon>Poales</taxon>
        <taxon>Poaceae</taxon>
        <taxon>BOP clade</taxon>
        <taxon>Oryzoideae</taxon>
        <taxon>Oryzeae</taxon>
        <taxon>Oryzinae</taxon>
        <taxon>Oryza</taxon>
    </lineage>
</organism>
<name>A0A0E0D1L4_9ORYZ</name>
<evidence type="ECO:0000313" key="2">
    <source>
        <dbReference type="EnsemblPlants" id="OMERI03G18320.1"/>
    </source>
</evidence>
<proteinExistence type="predicted"/>
<dbReference type="Gramene" id="OMERI03G18320.1">
    <property type="protein sequence ID" value="OMERI03G18320.1"/>
    <property type="gene ID" value="OMERI03G18320"/>
</dbReference>
<evidence type="ECO:0000256" key="1">
    <source>
        <dbReference type="SAM" id="MobiDB-lite"/>
    </source>
</evidence>
<reference evidence="2" key="2">
    <citation type="submission" date="2018-05" db="EMBL/GenBank/DDBJ databases">
        <title>OmerRS3 (Oryza meridionalis Reference Sequence Version 3).</title>
        <authorList>
            <person name="Zhang J."/>
            <person name="Kudrna D."/>
            <person name="Lee S."/>
            <person name="Talag J."/>
            <person name="Welchert J."/>
            <person name="Wing R.A."/>
        </authorList>
    </citation>
    <scope>NUCLEOTIDE SEQUENCE [LARGE SCALE GENOMIC DNA]</scope>
    <source>
        <strain evidence="2">cv. OR44</strain>
    </source>
</reference>
<dbReference type="Proteomes" id="UP000008021">
    <property type="component" value="Chromosome 3"/>
</dbReference>
<accession>A0A0E0D1L4</accession>
<feature type="region of interest" description="Disordered" evidence="1">
    <location>
        <begin position="1"/>
        <end position="27"/>
    </location>
</feature>
<protein>
    <submittedName>
        <fullName evidence="2">Uncharacterized protein</fullName>
    </submittedName>
</protein>
<dbReference type="EnsemblPlants" id="OMERI03G18320.1">
    <property type="protein sequence ID" value="OMERI03G18320.1"/>
    <property type="gene ID" value="OMERI03G18320"/>
</dbReference>